<protein>
    <submittedName>
        <fullName evidence="1">Uncharacterized protein</fullName>
    </submittedName>
</protein>
<dbReference type="AlphaFoldDB" id="A0A927YNU9"/>
<evidence type="ECO:0000313" key="2">
    <source>
        <dbReference type="Proteomes" id="UP000766246"/>
    </source>
</evidence>
<comment type="caution">
    <text evidence="1">The sequence shown here is derived from an EMBL/GenBank/DDBJ whole genome shotgun (WGS) entry which is preliminary data.</text>
</comment>
<organism evidence="1 2">
    <name type="scientific">Pseudobutyrivibrio ruminis</name>
    <dbReference type="NCBI Taxonomy" id="46206"/>
    <lineage>
        <taxon>Bacteria</taxon>
        <taxon>Bacillati</taxon>
        <taxon>Bacillota</taxon>
        <taxon>Clostridia</taxon>
        <taxon>Lachnospirales</taxon>
        <taxon>Lachnospiraceae</taxon>
        <taxon>Pseudobutyrivibrio</taxon>
    </lineage>
</organism>
<accession>A0A927YNU9</accession>
<reference evidence="1" key="1">
    <citation type="submission" date="2019-04" db="EMBL/GenBank/DDBJ databases">
        <title>Evolution of Biomass-Degrading Anaerobic Consortia Revealed by Metagenomics.</title>
        <authorList>
            <person name="Peng X."/>
        </authorList>
    </citation>
    <scope>NUCLEOTIDE SEQUENCE</scope>
    <source>
        <strain evidence="1">SIG311</strain>
    </source>
</reference>
<sequence length="119" mass="12861">MAIAPIGGLSSYSPISSVQPMNYAIDNDADFSDVYTNESVKNGAAVTGTSPVQYPNVTVQEIDRDFPTVDPYQRQKHNIKVSSDFNDIAAKFLSENTSYGVNGRGSTYSTSGSRFDAYA</sequence>
<name>A0A927YNU9_9FIRM</name>
<dbReference type="EMBL" id="SVER01000038">
    <property type="protein sequence ID" value="MBE5920567.1"/>
    <property type="molecule type" value="Genomic_DNA"/>
</dbReference>
<gene>
    <name evidence="1" type="ORF">E7272_12095</name>
</gene>
<evidence type="ECO:0000313" key="1">
    <source>
        <dbReference type="EMBL" id="MBE5920567.1"/>
    </source>
</evidence>
<dbReference type="Proteomes" id="UP000766246">
    <property type="component" value="Unassembled WGS sequence"/>
</dbReference>
<proteinExistence type="predicted"/>